<dbReference type="SUPFAM" id="SSF55785">
    <property type="entry name" value="PYP-like sensor domain (PAS domain)"/>
    <property type="match status" value="2"/>
</dbReference>
<evidence type="ECO:0000256" key="2">
    <source>
        <dbReference type="ARBA" id="ARBA00004370"/>
    </source>
</evidence>
<accession>A0A5S9F5Y1</accession>
<dbReference type="PROSITE" id="PS50110">
    <property type="entry name" value="RESPONSE_REGULATORY"/>
    <property type="match status" value="1"/>
</dbReference>
<evidence type="ECO:0000256" key="6">
    <source>
        <dbReference type="ARBA" id="ARBA00022741"/>
    </source>
</evidence>
<dbReference type="PROSITE" id="PS50109">
    <property type="entry name" value="HIS_KIN"/>
    <property type="match status" value="1"/>
</dbReference>
<evidence type="ECO:0000256" key="8">
    <source>
        <dbReference type="ARBA" id="ARBA00022840"/>
    </source>
</evidence>
<dbReference type="InterPro" id="IPR035965">
    <property type="entry name" value="PAS-like_dom_sf"/>
</dbReference>
<dbReference type="Pfam" id="PF00512">
    <property type="entry name" value="HisKA"/>
    <property type="match status" value="1"/>
</dbReference>
<dbReference type="EMBL" id="AP019860">
    <property type="protein sequence ID" value="BBM86044.1"/>
    <property type="molecule type" value="Genomic_DNA"/>
</dbReference>
<keyword evidence="10 13" id="KW-0472">Membrane</keyword>
<dbReference type="CDD" id="cd00130">
    <property type="entry name" value="PAS"/>
    <property type="match status" value="2"/>
</dbReference>
<evidence type="ECO:0000256" key="12">
    <source>
        <dbReference type="PROSITE-ProRule" id="PRU00169"/>
    </source>
</evidence>
<dbReference type="InterPro" id="IPR001610">
    <property type="entry name" value="PAC"/>
</dbReference>
<dbReference type="InterPro" id="IPR001789">
    <property type="entry name" value="Sig_transdc_resp-reg_receiver"/>
</dbReference>
<comment type="catalytic activity">
    <reaction evidence="1">
        <text>ATP + protein L-histidine = ADP + protein N-phospho-L-histidine.</text>
        <dbReference type="EC" id="2.7.13.3"/>
    </reaction>
</comment>
<dbReference type="InterPro" id="IPR013767">
    <property type="entry name" value="PAS_fold"/>
</dbReference>
<feature type="domain" description="PAC" evidence="17">
    <location>
        <begin position="457"/>
        <end position="509"/>
    </location>
</feature>
<evidence type="ECO:0000259" key="18">
    <source>
        <dbReference type="PROSITE" id="PS50885"/>
    </source>
</evidence>
<keyword evidence="20" id="KW-1185">Reference proteome</keyword>
<dbReference type="InterPro" id="IPR011006">
    <property type="entry name" value="CheY-like_superfamily"/>
</dbReference>
<evidence type="ECO:0000313" key="20">
    <source>
        <dbReference type="Proteomes" id="UP000326354"/>
    </source>
</evidence>
<dbReference type="InterPro" id="IPR004358">
    <property type="entry name" value="Sig_transdc_His_kin-like_C"/>
</dbReference>
<evidence type="ECO:0000256" key="10">
    <source>
        <dbReference type="ARBA" id="ARBA00023136"/>
    </source>
</evidence>
<evidence type="ECO:0000259" key="17">
    <source>
        <dbReference type="PROSITE" id="PS50113"/>
    </source>
</evidence>
<organism evidence="19 20">
    <name type="scientific">Uabimicrobium amorphum</name>
    <dbReference type="NCBI Taxonomy" id="2596890"/>
    <lineage>
        <taxon>Bacteria</taxon>
        <taxon>Pseudomonadati</taxon>
        <taxon>Planctomycetota</taxon>
        <taxon>Candidatus Uabimicrobiia</taxon>
        <taxon>Candidatus Uabimicrobiales</taxon>
        <taxon>Candidatus Uabimicrobiaceae</taxon>
        <taxon>Candidatus Uabimicrobium</taxon>
    </lineage>
</organism>
<dbReference type="InterPro" id="IPR003660">
    <property type="entry name" value="HAMP_dom"/>
</dbReference>
<dbReference type="FunFam" id="1.10.287.130:FF:000038">
    <property type="entry name" value="Sensory transduction histidine kinase"/>
    <property type="match status" value="1"/>
</dbReference>
<dbReference type="Proteomes" id="UP000326354">
    <property type="component" value="Chromosome"/>
</dbReference>
<dbReference type="Gene3D" id="3.30.450.20">
    <property type="entry name" value="PAS domain"/>
    <property type="match status" value="2"/>
</dbReference>
<dbReference type="Pfam" id="PF00072">
    <property type="entry name" value="Response_reg"/>
    <property type="match status" value="1"/>
</dbReference>
<dbReference type="CDD" id="cd06225">
    <property type="entry name" value="HAMP"/>
    <property type="match status" value="1"/>
</dbReference>
<dbReference type="GO" id="GO:0000155">
    <property type="term" value="F:phosphorelay sensor kinase activity"/>
    <property type="evidence" value="ECO:0007669"/>
    <property type="project" value="InterPro"/>
</dbReference>
<evidence type="ECO:0000256" key="11">
    <source>
        <dbReference type="ARBA" id="ARBA00023306"/>
    </source>
</evidence>
<evidence type="ECO:0000256" key="3">
    <source>
        <dbReference type="ARBA" id="ARBA00012438"/>
    </source>
</evidence>
<dbReference type="InterPro" id="IPR036890">
    <property type="entry name" value="HATPase_C_sf"/>
</dbReference>
<dbReference type="PANTHER" id="PTHR43047:SF64">
    <property type="entry name" value="HISTIDINE KINASE CONTAINING CHEY-HOMOLOGOUS RECEIVER DOMAIN AND PAS DOMAIN-RELATED"/>
    <property type="match status" value="1"/>
</dbReference>
<dbReference type="KEGG" id="uam:UABAM_04430"/>
<feature type="domain" description="PAC" evidence="17">
    <location>
        <begin position="329"/>
        <end position="381"/>
    </location>
</feature>
<dbReference type="GO" id="GO:0006355">
    <property type="term" value="P:regulation of DNA-templated transcription"/>
    <property type="evidence" value="ECO:0007669"/>
    <property type="project" value="InterPro"/>
</dbReference>
<keyword evidence="13" id="KW-1133">Transmembrane helix</keyword>
<keyword evidence="5" id="KW-0808">Transferase</keyword>
<keyword evidence="13" id="KW-0812">Transmembrane</keyword>
<dbReference type="PRINTS" id="PR00344">
    <property type="entry name" value="BCTRLSENSOR"/>
</dbReference>
<dbReference type="SUPFAM" id="SSF52172">
    <property type="entry name" value="CheY-like"/>
    <property type="match status" value="1"/>
</dbReference>
<evidence type="ECO:0000259" key="15">
    <source>
        <dbReference type="PROSITE" id="PS50110"/>
    </source>
</evidence>
<dbReference type="PROSITE" id="PS50885">
    <property type="entry name" value="HAMP"/>
    <property type="match status" value="1"/>
</dbReference>
<dbReference type="GO" id="GO:0005524">
    <property type="term" value="F:ATP binding"/>
    <property type="evidence" value="ECO:0007669"/>
    <property type="project" value="UniProtKB-KW"/>
</dbReference>
<keyword evidence="6" id="KW-0547">Nucleotide-binding</keyword>
<dbReference type="InterPro" id="IPR003661">
    <property type="entry name" value="HisK_dim/P_dom"/>
</dbReference>
<dbReference type="SUPFAM" id="SSF47384">
    <property type="entry name" value="Homodimeric domain of signal transducing histidine kinase"/>
    <property type="match status" value="1"/>
</dbReference>
<dbReference type="OrthoDB" id="9815750at2"/>
<proteinExistence type="predicted"/>
<dbReference type="PROSITE" id="PS50113">
    <property type="entry name" value="PAC"/>
    <property type="match status" value="2"/>
</dbReference>
<dbReference type="Pfam" id="PF00672">
    <property type="entry name" value="HAMP"/>
    <property type="match status" value="1"/>
</dbReference>
<dbReference type="Gene3D" id="6.10.340.10">
    <property type="match status" value="1"/>
</dbReference>
<keyword evidence="8" id="KW-0067">ATP-binding</keyword>
<feature type="modified residue" description="4-aspartylphosphate" evidence="12">
    <location>
        <position position="819"/>
    </location>
</feature>
<feature type="transmembrane region" description="Helical" evidence="13">
    <location>
        <begin position="185"/>
        <end position="205"/>
    </location>
</feature>
<dbReference type="SUPFAM" id="SSF158472">
    <property type="entry name" value="HAMP domain-like"/>
    <property type="match status" value="1"/>
</dbReference>
<evidence type="ECO:0000256" key="1">
    <source>
        <dbReference type="ARBA" id="ARBA00000085"/>
    </source>
</evidence>
<dbReference type="Pfam" id="PF00989">
    <property type="entry name" value="PAS"/>
    <property type="match status" value="2"/>
</dbReference>
<evidence type="ECO:0000256" key="5">
    <source>
        <dbReference type="ARBA" id="ARBA00022679"/>
    </source>
</evidence>
<dbReference type="EC" id="2.7.13.3" evidence="3"/>
<feature type="domain" description="PAS" evidence="16">
    <location>
        <begin position="382"/>
        <end position="452"/>
    </location>
</feature>
<dbReference type="Pfam" id="PF02518">
    <property type="entry name" value="HATPase_c"/>
    <property type="match status" value="1"/>
</dbReference>
<gene>
    <name evidence="19" type="ORF">UABAM_04430</name>
</gene>
<dbReference type="SMART" id="SM00086">
    <property type="entry name" value="PAC"/>
    <property type="match status" value="2"/>
</dbReference>
<dbReference type="InterPro" id="IPR005467">
    <property type="entry name" value="His_kinase_dom"/>
</dbReference>
<keyword evidence="9" id="KW-0902">Two-component regulatory system</keyword>
<dbReference type="Gene3D" id="1.10.287.130">
    <property type="match status" value="1"/>
</dbReference>
<dbReference type="CDD" id="cd16922">
    <property type="entry name" value="HATPase_EvgS-ArcB-TorS-like"/>
    <property type="match status" value="1"/>
</dbReference>
<dbReference type="InterPro" id="IPR003594">
    <property type="entry name" value="HATPase_dom"/>
</dbReference>
<dbReference type="SMART" id="SM00304">
    <property type="entry name" value="HAMP"/>
    <property type="match status" value="1"/>
</dbReference>
<dbReference type="PROSITE" id="PS50112">
    <property type="entry name" value="PAS"/>
    <property type="match status" value="2"/>
</dbReference>
<evidence type="ECO:0000313" key="19">
    <source>
        <dbReference type="EMBL" id="BBM86044.1"/>
    </source>
</evidence>
<name>A0A5S9F5Y1_UABAM</name>
<dbReference type="SMART" id="SM00387">
    <property type="entry name" value="HATPase_c"/>
    <property type="match status" value="1"/>
</dbReference>
<dbReference type="PANTHER" id="PTHR43047">
    <property type="entry name" value="TWO-COMPONENT HISTIDINE PROTEIN KINASE"/>
    <property type="match status" value="1"/>
</dbReference>
<dbReference type="SMART" id="SM00388">
    <property type="entry name" value="HisKA"/>
    <property type="match status" value="1"/>
</dbReference>
<dbReference type="InterPro" id="IPR000700">
    <property type="entry name" value="PAS-assoc_C"/>
</dbReference>
<evidence type="ECO:0000259" key="16">
    <source>
        <dbReference type="PROSITE" id="PS50112"/>
    </source>
</evidence>
<evidence type="ECO:0000259" key="14">
    <source>
        <dbReference type="PROSITE" id="PS50109"/>
    </source>
</evidence>
<feature type="domain" description="Histidine kinase" evidence="14">
    <location>
        <begin position="527"/>
        <end position="748"/>
    </location>
</feature>
<dbReference type="SMART" id="SM00448">
    <property type="entry name" value="REC"/>
    <property type="match status" value="1"/>
</dbReference>
<dbReference type="GO" id="GO:0016020">
    <property type="term" value="C:membrane"/>
    <property type="evidence" value="ECO:0007669"/>
    <property type="project" value="UniProtKB-SubCell"/>
</dbReference>
<dbReference type="AlphaFoldDB" id="A0A5S9F5Y1"/>
<dbReference type="FunFam" id="3.30.565.10:FF:000010">
    <property type="entry name" value="Sensor histidine kinase RcsC"/>
    <property type="match status" value="1"/>
</dbReference>
<dbReference type="SMART" id="SM00091">
    <property type="entry name" value="PAS"/>
    <property type="match status" value="2"/>
</dbReference>
<evidence type="ECO:0000256" key="9">
    <source>
        <dbReference type="ARBA" id="ARBA00023012"/>
    </source>
</evidence>
<reference evidence="19 20" key="1">
    <citation type="submission" date="2019-08" db="EMBL/GenBank/DDBJ databases">
        <title>Complete genome sequence of Candidatus Uab amorphum.</title>
        <authorList>
            <person name="Shiratori T."/>
            <person name="Suzuki S."/>
            <person name="Kakizawa Y."/>
            <person name="Ishida K."/>
        </authorList>
    </citation>
    <scope>NUCLEOTIDE SEQUENCE [LARGE SCALE GENOMIC DNA]</scope>
    <source>
        <strain evidence="19 20">SRT547</strain>
    </source>
</reference>
<sequence length="902" mass="102477">MKIFMKLTLGHVAIALVVIVNSFLSLRFMSYSEEVISNLVDKAIPAVVSLREAEFASMKMLLAVHTSIVTDNENKKIIAKKEIEFSKNLCRMAMEDYEKFITNHFPQHAKHLKKIKFNGQLFIDTCQKIMDLQEKGHNLEEILEYEKVFLIQENEFFNAIESSLISQRVEWERMKHLVKNTRSRALFFVIAMCVFTIFITLFISFRSSQLMVRPIVEIKDAAIEVGKGNFDVQISHRSSKDEISVLAKTFSSIVQDLRNRKYLNKIIESMSDTLVVVDIEGNITMVNKSLLDLLEYEKDELIGQPYAKIIDNDEMFRTSTITKKKMIGNNIRCEYLKQDGCKISMALSGSLLIDSSDKVLGMLFIAQDMTERYEVQFELEEQKKFLHVTLSSIADAIITTDVSGKITFMNYVAENLTGWNFLDGKGKSIEKVFRTESSQTMTEPMQRSLTKKIRLAAGTDTRLISKDGRKYCVECNMTPLKTEDNKTLGVVLVFRDVTMQRKMEVELLSTKQKAEFAARAKSKFLATMSHEIRTPINGVIGMSELLIHTELSGKQKKYLDVIYTSSKHLLGIVNDILDFSKIESGKLELEQQPFDLHKLINELITLFGQRAQQKGIKITTQIDEEVPSVVTSDVVRVRQILTNLINNAIKFTEEGQITISIEKISQKDEVIRLRFMVKDTGIGIAKEKVSSIFKAFSQEDTSIARKYGGSGLGLAICSRLVKLLDGKIWVESMEQIGSQFFFTLPVIAARKRPLKSTKTLNKVERRSSLKILVADDSEVNREVAIDTLDHLGYNAKVVNDGQQVLDALEKNTYDIILMDVHMPKLNGLETAKAIVQKYGENRPLLIALTADVTTESRKECLNSGMSDFLAKPFSLNSMNEILKKWKKALRLNKSENLESLED</sequence>
<evidence type="ECO:0000256" key="13">
    <source>
        <dbReference type="SAM" id="Phobius"/>
    </source>
</evidence>
<dbReference type="NCBIfam" id="TIGR00229">
    <property type="entry name" value="sensory_box"/>
    <property type="match status" value="2"/>
</dbReference>
<keyword evidence="4 12" id="KW-0597">Phosphoprotein</keyword>
<dbReference type="InterPro" id="IPR000014">
    <property type="entry name" value="PAS"/>
</dbReference>
<dbReference type="RefSeq" id="WP_151970123.1">
    <property type="nucleotide sequence ID" value="NZ_AP019860.1"/>
</dbReference>
<comment type="subcellular location">
    <subcellularLocation>
        <location evidence="2">Membrane</location>
    </subcellularLocation>
</comment>
<dbReference type="Gene3D" id="3.40.50.2300">
    <property type="match status" value="1"/>
</dbReference>
<dbReference type="Gene3D" id="3.30.565.10">
    <property type="entry name" value="Histidine kinase-like ATPase, C-terminal domain"/>
    <property type="match status" value="1"/>
</dbReference>
<keyword evidence="7 19" id="KW-0418">Kinase</keyword>
<dbReference type="CDD" id="cd00082">
    <property type="entry name" value="HisKA"/>
    <property type="match status" value="1"/>
</dbReference>
<dbReference type="InterPro" id="IPR036097">
    <property type="entry name" value="HisK_dim/P_sf"/>
</dbReference>
<keyword evidence="11" id="KW-0131">Cell cycle</keyword>
<protein>
    <recommendedName>
        <fullName evidence="3">histidine kinase</fullName>
        <ecNumber evidence="3">2.7.13.3</ecNumber>
    </recommendedName>
</protein>
<dbReference type="CDD" id="cd17546">
    <property type="entry name" value="REC_hyHK_CKI1_RcsC-like"/>
    <property type="match status" value="1"/>
</dbReference>
<feature type="domain" description="PAS" evidence="16">
    <location>
        <begin position="259"/>
        <end position="304"/>
    </location>
</feature>
<feature type="domain" description="Response regulatory" evidence="15">
    <location>
        <begin position="770"/>
        <end position="886"/>
    </location>
</feature>
<dbReference type="SUPFAM" id="SSF55874">
    <property type="entry name" value="ATPase domain of HSP90 chaperone/DNA topoisomerase II/histidine kinase"/>
    <property type="match status" value="1"/>
</dbReference>
<feature type="domain" description="HAMP" evidence="18">
    <location>
        <begin position="209"/>
        <end position="262"/>
    </location>
</feature>
<evidence type="ECO:0000256" key="7">
    <source>
        <dbReference type="ARBA" id="ARBA00022777"/>
    </source>
</evidence>
<evidence type="ECO:0000256" key="4">
    <source>
        <dbReference type="ARBA" id="ARBA00022553"/>
    </source>
</evidence>